<dbReference type="EMBL" id="UGET01000001">
    <property type="protein sequence ID" value="STL58891.1"/>
    <property type="molecule type" value="Genomic_DNA"/>
</dbReference>
<sequence length="179" mass="19880">MKDIQRQKNDVLLEAVKLAAEGHISGSLARLSNISAEKDQDKRLEAVANRWLSFSPEQREGTLIISGTNESRVILNSQIREALQLQGKGVEVNFLERVDSTQAERRDSKYYQVGQIIIPEKDYKKRASAGRVLPVLDTGPGNLLTVAGSDGQKSASARAPIKIYLFIPAWPPSWPWAIK</sequence>
<organism evidence="1 2">
    <name type="scientific">Escherichia coli</name>
    <dbReference type="NCBI Taxonomy" id="562"/>
    <lineage>
        <taxon>Bacteria</taxon>
        <taxon>Pseudomonadati</taxon>
        <taxon>Pseudomonadota</taxon>
        <taxon>Gammaproteobacteria</taxon>
        <taxon>Enterobacterales</taxon>
        <taxon>Enterobacteriaceae</taxon>
        <taxon>Escherichia</taxon>
    </lineage>
</organism>
<dbReference type="AlphaFoldDB" id="A0A377BCR3"/>
<accession>A0A377BCR3</accession>
<protein>
    <submittedName>
        <fullName evidence="1">Conjugative transfer relaxase protein TraI</fullName>
    </submittedName>
</protein>
<gene>
    <name evidence="1" type="ORF">NCTC13148_00064</name>
</gene>
<reference evidence="1 2" key="1">
    <citation type="submission" date="2018-06" db="EMBL/GenBank/DDBJ databases">
        <authorList>
            <consortium name="Pathogen Informatics"/>
            <person name="Doyle S."/>
        </authorList>
    </citation>
    <scope>NUCLEOTIDE SEQUENCE [LARGE SCALE GENOMIC DNA]</scope>
    <source>
        <strain evidence="1 2">NCTC13148</strain>
    </source>
</reference>
<name>A0A377BCR3_ECOLX</name>
<dbReference type="Proteomes" id="UP000254255">
    <property type="component" value="Unassembled WGS sequence"/>
</dbReference>
<evidence type="ECO:0000313" key="1">
    <source>
        <dbReference type="EMBL" id="STL58891.1"/>
    </source>
</evidence>
<proteinExistence type="predicted"/>
<evidence type="ECO:0000313" key="2">
    <source>
        <dbReference type="Proteomes" id="UP000254255"/>
    </source>
</evidence>